<protein>
    <submittedName>
        <fullName evidence="2">Uncharacterized protein</fullName>
    </submittedName>
</protein>
<evidence type="ECO:0000313" key="2">
    <source>
        <dbReference type="EMBL" id="GAG14371.1"/>
    </source>
</evidence>
<name>X0WNV9_9ZZZZ</name>
<gene>
    <name evidence="2" type="ORF">S01H1_57610</name>
</gene>
<reference evidence="2" key="1">
    <citation type="journal article" date="2014" name="Front. Microbiol.">
        <title>High frequency of phylogenetically diverse reductive dehalogenase-homologous genes in deep subseafloor sedimentary metagenomes.</title>
        <authorList>
            <person name="Kawai M."/>
            <person name="Futagami T."/>
            <person name="Toyoda A."/>
            <person name="Takaki Y."/>
            <person name="Nishi S."/>
            <person name="Hori S."/>
            <person name="Arai W."/>
            <person name="Tsubouchi T."/>
            <person name="Morono Y."/>
            <person name="Uchiyama I."/>
            <person name="Ito T."/>
            <person name="Fujiyama A."/>
            <person name="Inagaki F."/>
            <person name="Takami H."/>
        </authorList>
    </citation>
    <scope>NUCLEOTIDE SEQUENCE</scope>
    <source>
        <strain evidence="2">Expedition CK06-06</strain>
    </source>
</reference>
<feature type="compositionally biased region" description="Basic and acidic residues" evidence="1">
    <location>
        <begin position="55"/>
        <end position="68"/>
    </location>
</feature>
<proteinExistence type="predicted"/>
<organism evidence="2">
    <name type="scientific">marine sediment metagenome</name>
    <dbReference type="NCBI Taxonomy" id="412755"/>
    <lineage>
        <taxon>unclassified sequences</taxon>
        <taxon>metagenomes</taxon>
        <taxon>ecological metagenomes</taxon>
    </lineage>
</organism>
<dbReference type="AlphaFoldDB" id="X0WNV9"/>
<feature type="region of interest" description="Disordered" evidence="1">
    <location>
        <begin position="32"/>
        <end position="79"/>
    </location>
</feature>
<accession>X0WNV9</accession>
<dbReference type="EMBL" id="BARS01037578">
    <property type="protein sequence ID" value="GAG14371.1"/>
    <property type="molecule type" value="Genomic_DNA"/>
</dbReference>
<sequence length="92" mass="10510">MKSTLEKIIKGVGAFYLTTQLLLPAPFLPNYHPTALHAQTTEQEAQKKEKKKKKKPEEQSIREYLENQKRKKQKAVKTITPKTCSTDLTGIV</sequence>
<evidence type="ECO:0000256" key="1">
    <source>
        <dbReference type="SAM" id="MobiDB-lite"/>
    </source>
</evidence>
<feature type="non-terminal residue" evidence="2">
    <location>
        <position position="92"/>
    </location>
</feature>
<comment type="caution">
    <text evidence="2">The sequence shown here is derived from an EMBL/GenBank/DDBJ whole genome shotgun (WGS) entry which is preliminary data.</text>
</comment>